<evidence type="ECO:0000313" key="1">
    <source>
        <dbReference type="EMBL" id="MEN2785477.1"/>
    </source>
</evidence>
<comment type="caution">
    <text evidence="1">The sequence shown here is derived from an EMBL/GenBank/DDBJ whole genome shotgun (WGS) entry which is preliminary data.</text>
</comment>
<dbReference type="InterPro" id="IPR035965">
    <property type="entry name" value="PAS-like_dom_sf"/>
</dbReference>
<gene>
    <name evidence="1" type="ORF">ABC969_03460</name>
</gene>
<keyword evidence="2" id="KW-1185">Reference proteome</keyword>
<protein>
    <recommendedName>
        <fullName evidence="3">PAS domain-containing protein</fullName>
    </recommendedName>
</protein>
<sequence length="183" mass="19641">MPRHPPDDPAADAIGAPPPRVDIVTASALVRHFGLWQRRATTAPVYVLYRGRPRLVLTSIEVMETLLAPRLPGGNCQAPEIAPLLELIRDMVVIGDHDLRITAASRTARNYFGQAVAIGLPLDTVAPAPARAALRRTLCHVQVSGVHQYVDIASPHRAGLPLTIAIDRFAGGLAISISDPPPR</sequence>
<proteinExistence type="predicted"/>
<dbReference type="SUPFAM" id="SSF55785">
    <property type="entry name" value="PYP-like sensor domain (PAS domain)"/>
    <property type="match status" value="1"/>
</dbReference>
<dbReference type="Proteomes" id="UP001404104">
    <property type="component" value="Unassembled WGS sequence"/>
</dbReference>
<dbReference type="RefSeq" id="WP_345862979.1">
    <property type="nucleotide sequence ID" value="NZ_JBDIMF010000001.1"/>
</dbReference>
<evidence type="ECO:0000313" key="2">
    <source>
        <dbReference type="Proteomes" id="UP001404104"/>
    </source>
</evidence>
<dbReference type="EMBL" id="JBDIMF010000001">
    <property type="protein sequence ID" value="MEN2785477.1"/>
    <property type="molecule type" value="Genomic_DNA"/>
</dbReference>
<name>A0ABU9XPI4_9SPHN</name>
<accession>A0ABU9XPI4</accession>
<organism evidence="1 2">
    <name type="scientific">Sphingomonas qilianensis</name>
    <dbReference type="NCBI Taxonomy" id="1736690"/>
    <lineage>
        <taxon>Bacteria</taxon>
        <taxon>Pseudomonadati</taxon>
        <taxon>Pseudomonadota</taxon>
        <taxon>Alphaproteobacteria</taxon>
        <taxon>Sphingomonadales</taxon>
        <taxon>Sphingomonadaceae</taxon>
        <taxon>Sphingomonas</taxon>
    </lineage>
</organism>
<evidence type="ECO:0008006" key="3">
    <source>
        <dbReference type="Google" id="ProtNLM"/>
    </source>
</evidence>
<reference evidence="1 2" key="1">
    <citation type="submission" date="2024-05" db="EMBL/GenBank/DDBJ databases">
        <authorList>
            <person name="Liu Q."/>
            <person name="Xin Y.-H."/>
        </authorList>
    </citation>
    <scope>NUCLEOTIDE SEQUENCE [LARGE SCALE GENOMIC DNA]</scope>
    <source>
        <strain evidence="1 2">CGMCC 1.15349</strain>
    </source>
</reference>